<evidence type="ECO:0000313" key="1">
    <source>
        <dbReference type="EMBL" id="GAA3927716.1"/>
    </source>
</evidence>
<gene>
    <name evidence="1" type="ORF">GCM10022277_25140</name>
</gene>
<evidence type="ECO:0000313" key="2">
    <source>
        <dbReference type="Proteomes" id="UP001501565"/>
    </source>
</evidence>
<dbReference type="InterPro" id="IPR010727">
    <property type="entry name" value="DUF1302"/>
</dbReference>
<evidence type="ECO:0008006" key="3">
    <source>
        <dbReference type="Google" id="ProtNLM"/>
    </source>
</evidence>
<proteinExistence type="predicted"/>
<reference evidence="2" key="1">
    <citation type="journal article" date="2019" name="Int. J. Syst. Evol. Microbiol.">
        <title>The Global Catalogue of Microorganisms (GCM) 10K type strain sequencing project: providing services to taxonomists for standard genome sequencing and annotation.</title>
        <authorList>
            <consortium name="The Broad Institute Genomics Platform"/>
            <consortium name="The Broad Institute Genome Sequencing Center for Infectious Disease"/>
            <person name="Wu L."/>
            <person name="Ma J."/>
        </authorList>
    </citation>
    <scope>NUCLEOTIDE SEQUENCE [LARGE SCALE GENOMIC DNA]</scope>
    <source>
        <strain evidence="2">JCM 17551</strain>
    </source>
</reference>
<dbReference type="SUPFAM" id="SSF56935">
    <property type="entry name" value="Porins"/>
    <property type="match status" value="1"/>
</dbReference>
<dbReference type="Pfam" id="PF06980">
    <property type="entry name" value="DUF1302"/>
    <property type="match status" value="1"/>
</dbReference>
<dbReference type="Proteomes" id="UP001501565">
    <property type="component" value="Unassembled WGS sequence"/>
</dbReference>
<accession>A0ABP7MPT2</accession>
<protein>
    <recommendedName>
        <fullName evidence="3">Alginate export domain-containing protein</fullName>
    </recommendedName>
</protein>
<comment type="caution">
    <text evidence="1">The sequence shown here is derived from an EMBL/GenBank/DDBJ whole genome shotgun (WGS) entry which is preliminary data.</text>
</comment>
<dbReference type="EMBL" id="BAABBN010000007">
    <property type="protein sequence ID" value="GAA3927716.1"/>
    <property type="molecule type" value="Genomic_DNA"/>
</dbReference>
<keyword evidence="2" id="KW-1185">Reference proteome</keyword>
<name>A0ABP7MPT2_9GAMM</name>
<organism evidence="1 2">
    <name type="scientific">Litoribacillus peritrichatus</name>
    <dbReference type="NCBI Taxonomy" id="718191"/>
    <lineage>
        <taxon>Bacteria</taxon>
        <taxon>Pseudomonadati</taxon>
        <taxon>Pseudomonadota</taxon>
        <taxon>Gammaproteobacteria</taxon>
        <taxon>Oceanospirillales</taxon>
        <taxon>Oceanospirillaceae</taxon>
        <taxon>Litoribacillus</taxon>
    </lineage>
</organism>
<sequence length="440" mass="50097">MFGALMTGAINYAHAESPFSAISSEGFRNGEFTALFSQELAVDTKGHRQKMETLVEPQWQGDISEAASLIAIGRLRLDWFDRVGPDAHKADNYGDLSAPLYNSAHGELSLREFFLDTELFGGYLRLGKQQVVWGQADGLKVLDVVNPQSYREFILDDFDDSRIPLWMVNYEMEVADEASIQLLWIPDLTFHELAERDKLFALSTPEIIPQSPSGVPVFIDDPQKPNDPWGDSEFGFKYGVFYQGWDFTLNYFYHFQDTPVLYQTVSESGVRVTPGYERNHLMGATASNAFGAFTLRAEVGFNSDSYQLSDDLSENGVISSRELASVFGVDWQGIENVFLSAQWLQSHLLDYDQSIVRRQSKNTFTLLYRHHFENETWELEVLELHTLERKDGVVQTKLSHLVESNLEAWVGLDVFYGSEEGVFGQYDQNDRWTFGIEWGI</sequence>